<gene>
    <name evidence="1" type="ORF">H4O18_04110</name>
</gene>
<comment type="caution">
    <text evidence="1">The sequence shown here is derived from an EMBL/GenBank/DDBJ whole genome shotgun (WGS) entry which is preliminary data.</text>
</comment>
<evidence type="ECO:0000313" key="1">
    <source>
        <dbReference type="EMBL" id="MBC8767168.1"/>
    </source>
</evidence>
<accession>A0ABR7QJ14</accession>
<reference evidence="1 2" key="1">
    <citation type="submission" date="2020-08" db="EMBL/GenBank/DDBJ databases">
        <title>Arenibacter gaetbuli sp. nov., isolated from a sand dune.</title>
        <authorList>
            <person name="Park S."/>
            <person name="Yoon J.-H."/>
        </authorList>
    </citation>
    <scope>NUCLEOTIDE SEQUENCE [LARGE SCALE GENOMIC DNA]</scope>
    <source>
        <strain evidence="1 2">BSSL-BM3</strain>
    </source>
</reference>
<organism evidence="1 2">
    <name type="scientific">Arenibacter arenosicollis</name>
    <dbReference type="NCBI Taxonomy" id="2762274"/>
    <lineage>
        <taxon>Bacteria</taxon>
        <taxon>Pseudomonadati</taxon>
        <taxon>Bacteroidota</taxon>
        <taxon>Flavobacteriia</taxon>
        <taxon>Flavobacteriales</taxon>
        <taxon>Flavobacteriaceae</taxon>
        <taxon>Arenibacter</taxon>
    </lineage>
</organism>
<dbReference type="RefSeq" id="WP_187581836.1">
    <property type="nucleotide sequence ID" value="NZ_JACLHY010000002.1"/>
</dbReference>
<proteinExistence type="predicted"/>
<name>A0ABR7QJ14_9FLAO</name>
<protein>
    <submittedName>
        <fullName evidence="1">Uncharacterized protein</fullName>
    </submittedName>
</protein>
<sequence length="73" mass="8334">MRLIFILLFTVALNAQHDFKIESNDLIWQKVYESSLSKEDVFASLKTSGKFENLEIIGNSIIADISKFPLDLN</sequence>
<dbReference type="Proteomes" id="UP000618952">
    <property type="component" value="Unassembled WGS sequence"/>
</dbReference>
<evidence type="ECO:0000313" key="2">
    <source>
        <dbReference type="Proteomes" id="UP000618952"/>
    </source>
</evidence>
<keyword evidence="2" id="KW-1185">Reference proteome</keyword>
<dbReference type="EMBL" id="JACLHY010000002">
    <property type="protein sequence ID" value="MBC8767168.1"/>
    <property type="molecule type" value="Genomic_DNA"/>
</dbReference>